<gene>
    <name evidence="2" type="ORF">SLS62_009675</name>
</gene>
<feature type="region of interest" description="Disordered" evidence="1">
    <location>
        <begin position="39"/>
        <end position="92"/>
    </location>
</feature>
<sequence length="126" mass="14172">MRHLLKSATTDNIISHAFYRKVRHLKSQIHFRIMGLFAKSQPKSQPRPDLPTQHYHGHGATAVAHTPEKQQYQGPPNGFANENPQIPGQRPRLQVQLDPNFRAAGKNSAMFGAFVKAHDKMSQGQV</sequence>
<reference evidence="2 3" key="1">
    <citation type="submission" date="2024-02" db="EMBL/GenBank/DDBJ databases">
        <title>De novo assembly and annotation of 12 fungi associated with fruit tree decline syndrome in Ontario, Canada.</title>
        <authorList>
            <person name="Sulman M."/>
            <person name="Ellouze W."/>
            <person name="Ilyukhin E."/>
        </authorList>
    </citation>
    <scope>NUCLEOTIDE SEQUENCE [LARGE SCALE GENOMIC DNA]</scope>
    <source>
        <strain evidence="2 3">M11/M66-122</strain>
    </source>
</reference>
<accession>A0AAN9UK49</accession>
<comment type="caution">
    <text evidence="2">The sequence shown here is derived from an EMBL/GenBank/DDBJ whole genome shotgun (WGS) entry which is preliminary data.</text>
</comment>
<proteinExistence type="predicted"/>
<protein>
    <submittedName>
        <fullName evidence="2">Uncharacterized protein</fullName>
    </submittedName>
</protein>
<name>A0AAN9UK49_9PEZI</name>
<dbReference type="EMBL" id="JAKJXP020000105">
    <property type="protein sequence ID" value="KAK7745709.1"/>
    <property type="molecule type" value="Genomic_DNA"/>
</dbReference>
<dbReference type="AlphaFoldDB" id="A0AAN9UK49"/>
<keyword evidence="3" id="KW-1185">Reference proteome</keyword>
<evidence type="ECO:0000313" key="3">
    <source>
        <dbReference type="Proteomes" id="UP001320420"/>
    </source>
</evidence>
<dbReference type="Proteomes" id="UP001320420">
    <property type="component" value="Unassembled WGS sequence"/>
</dbReference>
<evidence type="ECO:0000313" key="2">
    <source>
        <dbReference type="EMBL" id="KAK7745709.1"/>
    </source>
</evidence>
<feature type="compositionally biased region" description="Polar residues" evidence="1">
    <location>
        <begin position="69"/>
        <end position="86"/>
    </location>
</feature>
<organism evidence="2 3">
    <name type="scientific">Diatrype stigma</name>
    <dbReference type="NCBI Taxonomy" id="117547"/>
    <lineage>
        <taxon>Eukaryota</taxon>
        <taxon>Fungi</taxon>
        <taxon>Dikarya</taxon>
        <taxon>Ascomycota</taxon>
        <taxon>Pezizomycotina</taxon>
        <taxon>Sordariomycetes</taxon>
        <taxon>Xylariomycetidae</taxon>
        <taxon>Xylariales</taxon>
        <taxon>Diatrypaceae</taxon>
        <taxon>Diatrype</taxon>
    </lineage>
</organism>
<evidence type="ECO:0000256" key="1">
    <source>
        <dbReference type="SAM" id="MobiDB-lite"/>
    </source>
</evidence>